<evidence type="ECO:0000256" key="5">
    <source>
        <dbReference type="ARBA" id="ARBA00022692"/>
    </source>
</evidence>
<keyword evidence="2" id="KW-1003">Cell membrane</keyword>
<keyword evidence="5 8" id="KW-0812">Transmembrane</keyword>
<feature type="transmembrane region" description="Helical" evidence="8">
    <location>
        <begin position="309"/>
        <end position="334"/>
    </location>
</feature>
<dbReference type="Proteomes" id="UP000006158">
    <property type="component" value="Chromosome"/>
</dbReference>
<feature type="transmembrane region" description="Helical" evidence="8">
    <location>
        <begin position="364"/>
        <end position="381"/>
    </location>
</feature>
<reference evidence="10 12" key="3">
    <citation type="journal article" date="2009" name="Genome Res.">
        <title>Ortho-proteogenomics: multiple proteomes investigation through orthology and a new MS-based protocol.</title>
        <authorList>
            <person name="Gallien S."/>
            <person name="Perrodou E."/>
            <person name="Carapito C."/>
            <person name="Deshayes C."/>
            <person name="Reyrat J.M."/>
            <person name="Van Dorsselaer A."/>
            <person name="Poch O."/>
            <person name="Schaeffer C."/>
            <person name="Lecompte O."/>
        </authorList>
    </citation>
    <scope>NUCLEOTIDE SEQUENCE [LARGE SCALE GENOMIC DNA]</scope>
    <source>
        <strain evidence="12">ATCC 700084 / mc(2)155</strain>
        <strain evidence="10">MC2 155</strain>
    </source>
</reference>
<dbReference type="KEGG" id="msg:MSMEI_1004"/>
<evidence type="ECO:0000256" key="3">
    <source>
        <dbReference type="ARBA" id="ARBA00022676"/>
    </source>
</evidence>
<dbReference type="GO" id="GO:0016763">
    <property type="term" value="F:pentosyltransferase activity"/>
    <property type="evidence" value="ECO:0007669"/>
    <property type="project" value="TreeGrafter"/>
</dbReference>
<dbReference type="EMBL" id="CP001663">
    <property type="protein sequence ID" value="AFP38725.1"/>
    <property type="molecule type" value="Genomic_DNA"/>
</dbReference>
<evidence type="ECO:0000256" key="7">
    <source>
        <dbReference type="ARBA" id="ARBA00023136"/>
    </source>
</evidence>
<dbReference type="AlphaFoldDB" id="I7G4M5"/>
<dbReference type="PATRIC" id="fig|246196.56.peg.1033"/>
<feature type="transmembrane region" description="Helical" evidence="8">
    <location>
        <begin position="224"/>
        <end position="252"/>
    </location>
</feature>
<keyword evidence="3" id="KW-0328">Glycosyltransferase</keyword>
<reference evidence="10 12" key="2">
    <citation type="journal article" date="2007" name="Genome Biol.">
        <title>Interrupted coding sequences in Mycobacterium smegmatis: authentic mutations or sequencing errors?</title>
        <authorList>
            <person name="Deshayes C."/>
            <person name="Perrodou E."/>
            <person name="Gallien S."/>
            <person name="Euphrasie D."/>
            <person name="Schaeffer C."/>
            <person name="Van-Dorsselaer A."/>
            <person name="Poch O."/>
            <person name="Lecompte O."/>
            <person name="Reyrat J.M."/>
        </authorList>
    </citation>
    <scope>NUCLEOTIDE SEQUENCE [LARGE SCALE GENOMIC DNA]</scope>
    <source>
        <strain evidence="12">ATCC 700084 / mc(2)155</strain>
        <strain evidence="10">MC2 155</strain>
    </source>
</reference>
<comment type="subcellular location">
    <subcellularLocation>
        <location evidence="1">Cell membrane</location>
        <topology evidence="1">Multi-pass membrane protein</topology>
    </subcellularLocation>
</comment>
<evidence type="ECO:0000259" key="9">
    <source>
        <dbReference type="Pfam" id="PF13231"/>
    </source>
</evidence>
<evidence type="ECO:0000313" key="12">
    <source>
        <dbReference type="Proteomes" id="UP000006158"/>
    </source>
</evidence>
<name>I7G4M5_MYCS2</name>
<reference evidence="10" key="1">
    <citation type="journal article" date="2006" name="Nucleic Acids Res.">
        <title>ICDS database: interrupted CoDing sequences in prokaryotic genomes.</title>
        <authorList>
            <person name="Perrodou E."/>
            <person name="Deshayes C."/>
            <person name="Muller J."/>
            <person name="Schaeffer C."/>
            <person name="Van Dorsselaer A."/>
            <person name="Ripp R."/>
            <person name="Poch O."/>
            <person name="Reyrat J.M."/>
            <person name="Lecompte O."/>
        </authorList>
    </citation>
    <scope>NUCLEOTIDE SEQUENCE</scope>
    <source>
        <strain evidence="10">MC2 155</strain>
    </source>
</reference>
<feature type="transmembrane region" description="Helical" evidence="8">
    <location>
        <begin position="143"/>
        <end position="164"/>
    </location>
</feature>
<evidence type="ECO:0000313" key="11">
    <source>
        <dbReference type="EMBL" id="AFP38725.1"/>
    </source>
</evidence>
<feature type="transmembrane region" description="Helical" evidence="8">
    <location>
        <begin position="77"/>
        <end position="97"/>
    </location>
</feature>
<dbReference type="EMBL" id="CP001663">
    <property type="protein sequence ID" value="AFP37484.1"/>
    <property type="molecule type" value="Genomic_DNA"/>
</dbReference>
<proteinExistence type="predicted"/>
<reference evidence="10" key="4">
    <citation type="submission" date="2009-06" db="EMBL/GenBank/DDBJ databases">
        <title>Re-annotation of the genome sequence of Mycobacterium smegmatis.</title>
        <authorList>
            <person name="Reyrat J.M."/>
            <person name="Perrodou E."/>
            <person name="Deshayes C."/>
            <person name="Euphrasie D."/>
            <person name="Gagniere N."/>
            <person name="Gallien S."/>
            <person name="Jones M."/>
            <person name="Kocincova D."/>
            <person name="Poch O."/>
            <person name="Quevillon E."/>
            <person name="Ripp R."/>
            <person name="Schaeffer C."/>
            <person name="Singh A."/>
            <person name="Van Dorsselaer A."/>
            <person name="Lecompte O."/>
        </authorList>
    </citation>
    <scope>NUCLEOTIDE SEQUENCE</scope>
    <source>
        <strain evidence="10">MC2 155</strain>
    </source>
</reference>
<evidence type="ECO:0000256" key="8">
    <source>
        <dbReference type="SAM" id="Phobius"/>
    </source>
</evidence>
<keyword evidence="6 8" id="KW-1133">Transmembrane helix</keyword>
<evidence type="ECO:0000256" key="1">
    <source>
        <dbReference type="ARBA" id="ARBA00004651"/>
    </source>
</evidence>
<dbReference type="PANTHER" id="PTHR33908">
    <property type="entry name" value="MANNOSYLTRANSFERASE YKCB-RELATED"/>
    <property type="match status" value="1"/>
</dbReference>
<evidence type="ECO:0000256" key="4">
    <source>
        <dbReference type="ARBA" id="ARBA00022679"/>
    </source>
</evidence>
<organism evidence="10 12">
    <name type="scientific">Mycolicibacterium smegmatis (strain ATCC 700084 / mc(2)155)</name>
    <name type="common">Mycobacterium smegmatis</name>
    <dbReference type="NCBI Taxonomy" id="246196"/>
    <lineage>
        <taxon>Bacteria</taxon>
        <taxon>Bacillati</taxon>
        <taxon>Actinomycetota</taxon>
        <taxon>Actinomycetes</taxon>
        <taxon>Mycobacteriales</taxon>
        <taxon>Mycobacteriaceae</taxon>
        <taxon>Mycolicibacterium</taxon>
    </lineage>
</organism>
<dbReference type="InterPro" id="IPR050297">
    <property type="entry name" value="LipidA_mod_glycosyltrf_83"/>
</dbReference>
<feature type="domain" description="Glycosyltransferase RgtA/B/C/D-like" evidence="9">
    <location>
        <begin position="122"/>
        <end position="282"/>
    </location>
</feature>
<sequence length="560" mass="59934">MAGRPTAHAWRRGCAAAGVYVGAAAHKRPGGPALVLAGAAEASPGVLTVDHAANTKFGRAMTTTTTGADIETSPPRFARAGVGAVAAVSSIALLVFLDRYGYFGDELYFLSAGRRLSFGYADQGPALPLIAHVLDSVAPGSLFVLRLPAVLATAAAIVISAQIAREFGGGRGAQLLAAGGYATSPFLLVQGGQLATNSFDIPLWVLITWLLVRWARTRDDRLLLWAAVATAFALQIKWLVPILWICVGLSVLLVGPRELLRRRFLWVGAAGAALTTIPMLVWQAGNGWPQLAMGSVIAAENDTVGGRPAFVPLALFIAGLLGGVLLLCGVWALLRWEPLRPFRFVGVTVVLTFVVFMVLGGRAYYVAGVYAVAMAAGAVWLTRDGPRRRRKIVAVPLIAASAALAGWSLPWQPERDIPPVSADDGMATLTYGRFGWPELAEETAAAYRDLTDEEREWAVVIAESYWQASALDNYPDGDLPAVYSPGRGWGYFGAPPDDATTVLYVDRYPDTARELCAHVDPVGRADARLGIPGVSRDVTIWKCVDPRQPWSTIWPSLRRL</sequence>
<dbReference type="InterPro" id="IPR038731">
    <property type="entry name" value="RgtA/B/C-like"/>
</dbReference>
<dbReference type="Pfam" id="PF13231">
    <property type="entry name" value="PMT_2"/>
    <property type="match status" value="1"/>
</dbReference>
<feature type="transmembrane region" description="Helical" evidence="8">
    <location>
        <begin position="341"/>
        <end position="358"/>
    </location>
</feature>
<dbReference type="PANTHER" id="PTHR33908:SF11">
    <property type="entry name" value="MEMBRANE PROTEIN"/>
    <property type="match status" value="1"/>
</dbReference>
<keyword evidence="4 10" id="KW-0808">Transferase</keyword>
<evidence type="ECO:0000313" key="10">
    <source>
        <dbReference type="EMBL" id="AFP37484.1"/>
    </source>
</evidence>
<evidence type="ECO:0000256" key="2">
    <source>
        <dbReference type="ARBA" id="ARBA00022475"/>
    </source>
</evidence>
<keyword evidence="7 8" id="KW-0472">Membrane</keyword>
<feature type="transmembrane region" description="Helical" evidence="8">
    <location>
        <begin position="264"/>
        <end position="285"/>
    </location>
</feature>
<accession>I7G4M5</accession>
<protein>
    <submittedName>
        <fullName evidence="10">Glycosyl transferase, family 39</fullName>
    </submittedName>
</protein>
<dbReference type="GO" id="GO:0009103">
    <property type="term" value="P:lipopolysaccharide biosynthetic process"/>
    <property type="evidence" value="ECO:0007669"/>
    <property type="project" value="UniProtKB-ARBA"/>
</dbReference>
<gene>
    <name evidence="10" type="ordered locus">MSMEI_1004</name>
    <name evidence="11" type="ordered locus">MSMEI_2255</name>
</gene>
<dbReference type="KEGG" id="msg:MSMEI_2255"/>
<evidence type="ECO:0000256" key="6">
    <source>
        <dbReference type="ARBA" id="ARBA00022989"/>
    </source>
</evidence>
<dbReference type="GO" id="GO:0005886">
    <property type="term" value="C:plasma membrane"/>
    <property type="evidence" value="ECO:0007669"/>
    <property type="project" value="UniProtKB-SubCell"/>
</dbReference>